<evidence type="ECO:0000313" key="3">
    <source>
        <dbReference type="Proteomes" id="UP000053989"/>
    </source>
</evidence>
<dbReference type="AlphaFoldDB" id="A0A0C3DC12"/>
<name>A0A0C3DC12_9AGAM</name>
<dbReference type="HOGENOM" id="CLU_1856475_0_0_1"/>
<dbReference type="Proteomes" id="UP000053989">
    <property type="component" value="Unassembled WGS sequence"/>
</dbReference>
<feature type="region of interest" description="Disordered" evidence="1">
    <location>
        <begin position="1"/>
        <end position="22"/>
    </location>
</feature>
<accession>A0A0C3DC12</accession>
<organism evidence="2 3">
    <name type="scientific">Scleroderma citrinum Foug A</name>
    <dbReference type="NCBI Taxonomy" id="1036808"/>
    <lineage>
        <taxon>Eukaryota</taxon>
        <taxon>Fungi</taxon>
        <taxon>Dikarya</taxon>
        <taxon>Basidiomycota</taxon>
        <taxon>Agaricomycotina</taxon>
        <taxon>Agaricomycetes</taxon>
        <taxon>Agaricomycetidae</taxon>
        <taxon>Boletales</taxon>
        <taxon>Sclerodermatineae</taxon>
        <taxon>Sclerodermataceae</taxon>
        <taxon>Scleroderma</taxon>
    </lineage>
</organism>
<sequence>MVHQYRRTLSLESGPSSPLSNLPSYLNSQSIPRCRSSTYQHGVDRPHCNAAGACRAAQTPKNRWALQGPTELKYGRSRREMEVGSGCCHGKPVTLPCAWITTAVPTESSRVNIHPRSIRVQTETSSARGTARCENTNT</sequence>
<evidence type="ECO:0000313" key="2">
    <source>
        <dbReference type="EMBL" id="KIM53959.1"/>
    </source>
</evidence>
<reference evidence="3" key="2">
    <citation type="submission" date="2015-01" db="EMBL/GenBank/DDBJ databases">
        <title>Evolutionary Origins and Diversification of the Mycorrhizal Mutualists.</title>
        <authorList>
            <consortium name="DOE Joint Genome Institute"/>
            <consortium name="Mycorrhizal Genomics Consortium"/>
            <person name="Kohler A."/>
            <person name="Kuo A."/>
            <person name="Nagy L.G."/>
            <person name="Floudas D."/>
            <person name="Copeland A."/>
            <person name="Barry K.W."/>
            <person name="Cichocki N."/>
            <person name="Veneault-Fourrey C."/>
            <person name="LaButti K."/>
            <person name="Lindquist E.A."/>
            <person name="Lipzen A."/>
            <person name="Lundell T."/>
            <person name="Morin E."/>
            <person name="Murat C."/>
            <person name="Riley R."/>
            <person name="Ohm R."/>
            <person name="Sun H."/>
            <person name="Tunlid A."/>
            <person name="Henrissat B."/>
            <person name="Grigoriev I.V."/>
            <person name="Hibbett D.S."/>
            <person name="Martin F."/>
        </authorList>
    </citation>
    <scope>NUCLEOTIDE SEQUENCE [LARGE SCALE GENOMIC DNA]</scope>
    <source>
        <strain evidence="3">Foug A</strain>
    </source>
</reference>
<proteinExistence type="predicted"/>
<reference evidence="2 3" key="1">
    <citation type="submission" date="2014-04" db="EMBL/GenBank/DDBJ databases">
        <authorList>
            <consortium name="DOE Joint Genome Institute"/>
            <person name="Kuo A."/>
            <person name="Kohler A."/>
            <person name="Nagy L.G."/>
            <person name="Floudas D."/>
            <person name="Copeland A."/>
            <person name="Barry K.W."/>
            <person name="Cichocki N."/>
            <person name="Veneault-Fourrey C."/>
            <person name="LaButti K."/>
            <person name="Lindquist E.A."/>
            <person name="Lipzen A."/>
            <person name="Lundell T."/>
            <person name="Morin E."/>
            <person name="Murat C."/>
            <person name="Sun H."/>
            <person name="Tunlid A."/>
            <person name="Henrissat B."/>
            <person name="Grigoriev I.V."/>
            <person name="Hibbett D.S."/>
            <person name="Martin F."/>
            <person name="Nordberg H.P."/>
            <person name="Cantor M.N."/>
            <person name="Hua S.X."/>
        </authorList>
    </citation>
    <scope>NUCLEOTIDE SEQUENCE [LARGE SCALE GENOMIC DNA]</scope>
    <source>
        <strain evidence="2 3">Foug A</strain>
    </source>
</reference>
<dbReference type="EMBL" id="KN822165">
    <property type="protein sequence ID" value="KIM53959.1"/>
    <property type="molecule type" value="Genomic_DNA"/>
</dbReference>
<evidence type="ECO:0000256" key="1">
    <source>
        <dbReference type="SAM" id="MobiDB-lite"/>
    </source>
</evidence>
<protein>
    <submittedName>
        <fullName evidence="2">Uncharacterized protein</fullName>
    </submittedName>
</protein>
<gene>
    <name evidence="2" type="ORF">SCLCIDRAFT_1222373</name>
</gene>
<feature type="compositionally biased region" description="Low complexity" evidence="1">
    <location>
        <begin position="10"/>
        <end position="22"/>
    </location>
</feature>
<keyword evidence="3" id="KW-1185">Reference proteome</keyword>
<dbReference type="InParanoid" id="A0A0C3DC12"/>